<name>A0A0K0GNV1_XANOP</name>
<dbReference type="HOGENOM" id="CLU_3174822_0_0_6"/>
<reference evidence="1 2" key="1">
    <citation type="journal article" date="2008" name="BMC Genomics">
        <title>Genome sequence and rapid evolution of the rice pathogen Xanthomonas oryzae pv. oryzae PXO99A.</title>
        <authorList>
            <person name="Salzberg S.L."/>
            <person name="Sommer D.D."/>
            <person name="Schatz M.C."/>
            <person name="Phillippy A.M."/>
            <person name="Rabinowicz P.D."/>
            <person name="Tsuge S."/>
            <person name="Furutani A."/>
            <person name="Ochiai H."/>
            <person name="Delcher A.L."/>
            <person name="Kelley D."/>
            <person name="Madupu R."/>
            <person name="Puiu D."/>
            <person name="Radune D."/>
            <person name="Shumway M."/>
            <person name="Trapnell C."/>
            <person name="Aparna G."/>
            <person name="Jha G."/>
            <person name="Pandey A."/>
            <person name="Patil P.B."/>
            <person name="Ishihara H."/>
            <person name="Meyer D.F."/>
            <person name="Szurek B."/>
            <person name="Verdier V."/>
            <person name="Koebnik R."/>
            <person name="Dow J.M."/>
            <person name="Ryan R.P."/>
            <person name="Hirata H."/>
            <person name="Tsuyumu S."/>
            <person name="Won Lee S."/>
            <person name="Seo Y.S."/>
            <person name="Sriariyanum M."/>
            <person name="Ronald P.C."/>
            <person name="Sonti R.V."/>
            <person name="Van Sluys M.A."/>
            <person name="Leach J.E."/>
            <person name="White F.F."/>
            <person name="Bogdanove A.J."/>
        </authorList>
    </citation>
    <scope>NUCLEOTIDE SEQUENCE [LARGE SCALE GENOMIC DNA]</scope>
    <source>
        <strain evidence="1 2">PXO99A</strain>
    </source>
</reference>
<gene>
    <name evidence="1" type="ordered locus">PXO_05732</name>
</gene>
<protein>
    <submittedName>
        <fullName evidence="1">Uncharacterized protein</fullName>
    </submittedName>
</protein>
<accession>A0A0K0GNV1</accession>
<sequence>MAVGEPLAYLACCISRPVVFTGEKDGWLSRSRSYLPMKDLISSSALT</sequence>
<organism evidence="1 2">
    <name type="scientific">Xanthomonas oryzae pv. oryzae (strain PXO99A)</name>
    <dbReference type="NCBI Taxonomy" id="360094"/>
    <lineage>
        <taxon>Bacteria</taxon>
        <taxon>Pseudomonadati</taxon>
        <taxon>Pseudomonadota</taxon>
        <taxon>Gammaproteobacteria</taxon>
        <taxon>Lysobacterales</taxon>
        <taxon>Lysobacteraceae</taxon>
        <taxon>Xanthomonas</taxon>
    </lineage>
</organism>
<evidence type="ECO:0000313" key="2">
    <source>
        <dbReference type="Proteomes" id="UP000001740"/>
    </source>
</evidence>
<dbReference type="AlphaFoldDB" id="A0A0K0GNV1"/>
<dbReference type="Proteomes" id="UP000001740">
    <property type="component" value="Chromosome"/>
</dbReference>
<dbReference type="EMBL" id="CP000967">
    <property type="protein sequence ID" value="ACD60756.1"/>
    <property type="molecule type" value="Genomic_DNA"/>
</dbReference>
<evidence type="ECO:0000313" key="1">
    <source>
        <dbReference type="EMBL" id="ACD60756.1"/>
    </source>
</evidence>
<proteinExistence type="predicted"/>
<dbReference type="KEGG" id="xop:PXO_05732"/>